<dbReference type="InterPro" id="IPR025720">
    <property type="entry name" value="RibU"/>
</dbReference>
<evidence type="ECO:0000256" key="3">
    <source>
        <dbReference type="ARBA" id="ARBA00022448"/>
    </source>
</evidence>
<dbReference type="PANTHER" id="PTHR38438:SF1">
    <property type="entry name" value="RIBOFLAVIN TRANSPORTER RIBU"/>
    <property type="match status" value="1"/>
</dbReference>
<feature type="transmembrane region" description="Helical" evidence="9">
    <location>
        <begin position="110"/>
        <end position="130"/>
    </location>
</feature>
<evidence type="ECO:0000313" key="11">
    <source>
        <dbReference type="Proteomes" id="UP001199424"/>
    </source>
</evidence>
<evidence type="ECO:0000256" key="2">
    <source>
        <dbReference type="ARBA" id="ARBA00005540"/>
    </source>
</evidence>
<dbReference type="GO" id="GO:0005886">
    <property type="term" value="C:plasma membrane"/>
    <property type="evidence" value="ECO:0007669"/>
    <property type="project" value="UniProtKB-SubCell"/>
</dbReference>
<evidence type="ECO:0000256" key="4">
    <source>
        <dbReference type="ARBA" id="ARBA00022475"/>
    </source>
</evidence>
<comment type="subcellular location">
    <subcellularLocation>
        <location evidence="1">Cell membrane</location>
        <topology evidence="1">Multi-pass membrane protein</topology>
    </subcellularLocation>
</comment>
<dbReference type="PIRSF" id="PIRSF037778">
    <property type="entry name" value="UCP037778_transp_RibU"/>
    <property type="match status" value="1"/>
</dbReference>
<comment type="caution">
    <text evidence="10">The sequence shown here is derived from an EMBL/GenBank/DDBJ whole genome shotgun (WGS) entry which is preliminary data.</text>
</comment>
<gene>
    <name evidence="10" type="ORF">LKD31_00475</name>
</gene>
<dbReference type="Pfam" id="PF12822">
    <property type="entry name" value="ECF_trnsprt"/>
    <property type="match status" value="1"/>
</dbReference>
<name>A0AAE3AEX8_9FIRM</name>
<dbReference type="Gene3D" id="1.10.1760.20">
    <property type="match status" value="1"/>
</dbReference>
<keyword evidence="3 8" id="KW-0813">Transport</keyword>
<feature type="transmembrane region" description="Helical" evidence="9">
    <location>
        <begin position="87"/>
        <end position="104"/>
    </location>
</feature>
<comment type="similarity">
    <text evidence="2 8">Belongs to the prokaryotic riboflavin transporter (P-RFT) (TC 2.A.87) family.</text>
</comment>
<reference evidence="10" key="1">
    <citation type="submission" date="2021-10" db="EMBL/GenBank/DDBJ databases">
        <title>Anaerobic single-cell dispensing facilitates the cultivation of human gut bacteria.</title>
        <authorList>
            <person name="Afrizal A."/>
        </authorList>
    </citation>
    <scope>NUCLEOTIDE SEQUENCE</scope>
    <source>
        <strain evidence="10">CLA-AA-H250</strain>
    </source>
</reference>
<evidence type="ECO:0000256" key="8">
    <source>
        <dbReference type="PIRNR" id="PIRNR037778"/>
    </source>
</evidence>
<keyword evidence="6 9" id="KW-1133">Transmembrane helix</keyword>
<dbReference type="GO" id="GO:0032217">
    <property type="term" value="F:riboflavin transmembrane transporter activity"/>
    <property type="evidence" value="ECO:0007669"/>
    <property type="project" value="UniProtKB-UniRule"/>
</dbReference>
<keyword evidence="5 9" id="KW-0812">Transmembrane</keyword>
<feature type="transmembrane region" description="Helical" evidence="9">
    <location>
        <begin position="54"/>
        <end position="75"/>
    </location>
</feature>
<evidence type="ECO:0000256" key="1">
    <source>
        <dbReference type="ARBA" id="ARBA00004651"/>
    </source>
</evidence>
<evidence type="ECO:0000256" key="7">
    <source>
        <dbReference type="ARBA" id="ARBA00023136"/>
    </source>
</evidence>
<dbReference type="Proteomes" id="UP001199424">
    <property type="component" value="Unassembled WGS sequence"/>
</dbReference>
<dbReference type="EMBL" id="JAJEQC010000001">
    <property type="protein sequence ID" value="MCC2135494.1"/>
    <property type="molecule type" value="Genomic_DNA"/>
</dbReference>
<organism evidence="10 11">
    <name type="scientific">Hominenteromicrobium mulieris</name>
    <dbReference type="NCBI Taxonomy" id="2885357"/>
    <lineage>
        <taxon>Bacteria</taxon>
        <taxon>Bacillati</taxon>
        <taxon>Bacillota</taxon>
        <taxon>Clostridia</taxon>
        <taxon>Eubacteriales</taxon>
        <taxon>Oscillospiraceae</taxon>
        <taxon>Hominenteromicrobium</taxon>
    </lineage>
</organism>
<evidence type="ECO:0000256" key="5">
    <source>
        <dbReference type="ARBA" id="ARBA00022692"/>
    </source>
</evidence>
<dbReference type="InterPro" id="IPR024529">
    <property type="entry name" value="ECF_trnsprt_substrate-spec"/>
</dbReference>
<feature type="transmembrane region" description="Helical" evidence="9">
    <location>
        <begin position="16"/>
        <end position="34"/>
    </location>
</feature>
<proteinExistence type="inferred from homology"/>
<evidence type="ECO:0000256" key="6">
    <source>
        <dbReference type="ARBA" id="ARBA00022989"/>
    </source>
</evidence>
<keyword evidence="11" id="KW-1185">Reference proteome</keyword>
<dbReference type="AlphaFoldDB" id="A0AAE3AEX8"/>
<keyword evidence="7 8" id="KW-0472">Membrane</keyword>
<dbReference type="RefSeq" id="WP_176821232.1">
    <property type="nucleotide sequence ID" value="NZ_JAJEQC010000001.1"/>
</dbReference>
<dbReference type="PANTHER" id="PTHR38438">
    <property type="entry name" value="RIBOFLAVIN TRANSPORTER RIBU"/>
    <property type="match status" value="1"/>
</dbReference>
<evidence type="ECO:0000256" key="9">
    <source>
        <dbReference type="SAM" id="Phobius"/>
    </source>
</evidence>
<feature type="transmembrane region" description="Helical" evidence="9">
    <location>
        <begin position="168"/>
        <end position="190"/>
    </location>
</feature>
<keyword evidence="4 8" id="KW-1003">Cell membrane</keyword>
<protein>
    <recommendedName>
        <fullName evidence="8">Riboflavin transporter</fullName>
    </recommendedName>
</protein>
<comment type="function">
    <text evidence="8">Probably a riboflavin-binding protein that interacts with the energy-coupling factor (ECF) ABC-transporter complex.</text>
</comment>
<evidence type="ECO:0000313" key="10">
    <source>
        <dbReference type="EMBL" id="MCC2135494.1"/>
    </source>
</evidence>
<sequence length="202" mass="21791">MTVNTAKTSNVNIRKIAMTGVLAAIATVLMFLHFQLPFMPSFISLDFSELPALIAAFTLGPVSGVAVCFVKNLVLLSQTITGGVGELSNFIIGSAFVVPAGLIYRHHRNYGGAIVGSVVGALLMAVLGFFSNLFIIYPIYTNVMPMEAIMGMYQAINPSVQELWQALLIFNLPFTFCKGLISAVITILVYKKLEPVINGKVV</sequence>
<accession>A0AAE3AEX8</accession>